<dbReference type="Gene3D" id="1.10.8.530">
    <property type="entry name" value="DNA polymerase alpha-primase, subunit B, N-terminal domain"/>
    <property type="match status" value="1"/>
</dbReference>
<feature type="compositionally biased region" description="Polar residues" evidence="7">
    <location>
        <begin position="116"/>
        <end position="140"/>
    </location>
</feature>
<comment type="subcellular location">
    <subcellularLocation>
        <location evidence="1 6">Nucleus</location>
    </subcellularLocation>
</comment>
<feature type="region of interest" description="Disordered" evidence="7">
    <location>
        <begin position="588"/>
        <end position="664"/>
    </location>
</feature>
<evidence type="ECO:0000256" key="7">
    <source>
        <dbReference type="SAM" id="MobiDB-lite"/>
    </source>
</evidence>
<dbReference type="EMBL" id="JBGBPQ010000004">
    <property type="protein sequence ID" value="KAL1525284.1"/>
    <property type="molecule type" value="Genomic_DNA"/>
</dbReference>
<dbReference type="PANTHER" id="PTHR23061:SF12">
    <property type="entry name" value="DNA POLYMERASE ALPHA SUBUNIT B"/>
    <property type="match status" value="1"/>
</dbReference>
<feature type="compositionally biased region" description="Polar residues" evidence="7">
    <location>
        <begin position="606"/>
        <end position="616"/>
    </location>
</feature>
<sequence length="671" mass="71899">MAASVSEQEVLHEFDGQIHDPQLVSKCITICNLYKMSANELATEWGLLRVNQRVNAMSVESLTLLSNACKDTFLTKQAKEKKQFSARSAKTSIFTKDNANDLLQAALGGVTPVRRASNSSATPKTEGSMTRPSQQLSTPTSGGGAGAFATRQDAGKVLCSMNLELGFMSSFSQLEVHSETLGPPLPGDSYMYTKLEERAALVDAQLSAFEREIGARTDLPPMVSLLDNSAEEVTVCGRVCCEGEGKLNAQSIFLEGSRSTTNACRVRLDLRDCADYAIYPGQLIAAIGVSAAGRMFTASRVVAGALPAQKAAPEQPASEPVALIVSAGPFTTTEDLTYAPFVELLRIASSRRISALVLMGPFVDELHPSIASLDVEMSFDQFFQQRVVEPLVDLIEAQLEQAHADQGNVCVTHVVLIPSVRDAHHSSVFPQPGFLCELPNAVRPYVHFLPNPACFTVGGVRIAASSLDVLMLLGQQELAKAASTDSSKSKPMERLPRLASHLLQQRQFLPLQPVPTDEKTMLAVDPVANFRSATLDDLPDILLLPSDLAPFAKETLGGVLCVNSGRLTRKQAGGSFATICVHPSRANEAETGAVTTESAGEPDLTNPEQMDVNSNVLAPEGDDRADIDATTVPQRETDDNTGDPEADAEPCGDRDTGSGMIPRTFVEVARI</sequence>
<evidence type="ECO:0000313" key="11">
    <source>
        <dbReference type="EMBL" id="KAL1525284.1"/>
    </source>
</evidence>
<reference evidence="11 12" key="1">
    <citation type="journal article" date="2024" name="Science">
        <title>Giant polyketide synthase enzymes in the biosynthesis of giant marine polyether toxins.</title>
        <authorList>
            <person name="Fallon T.R."/>
            <person name="Shende V.V."/>
            <person name="Wierzbicki I.H."/>
            <person name="Pendleton A.L."/>
            <person name="Watervoot N.F."/>
            <person name="Auber R.P."/>
            <person name="Gonzalez D.J."/>
            <person name="Wisecaver J.H."/>
            <person name="Moore B.S."/>
        </authorList>
    </citation>
    <scope>NUCLEOTIDE SEQUENCE [LARGE SCALE GENOMIC DNA]</scope>
    <source>
        <strain evidence="11 12">12B1</strain>
    </source>
</reference>
<feature type="compositionally biased region" description="Acidic residues" evidence="7">
    <location>
        <begin position="639"/>
        <end position="650"/>
    </location>
</feature>
<organism evidence="11 12">
    <name type="scientific">Prymnesium parvum</name>
    <name type="common">Toxic golden alga</name>
    <dbReference type="NCBI Taxonomy" id="97485"/>
    <lineage>
        <taxon>Eukaryota</taxon>
        <taxon>Haptista</taxon>
        <taxon>Haptophyta</taxon>
        <taxon>Prymnesiophyceae</taxon>
        <taxon>Prymnesiales</taxon>
        <taxon>Prymnesiaceae</taxon>
        <taxon>Prymnesium</taxon>
    </lineage>
</organism>
<keyword evidence="12" id="KW-1185">Reference proteome</keyword>
<evidence type="ECO:0000259" key="10">
    <source>
        <dbReference type="Pfam" id="PF22062"/>
    </source>
</evidence>
<evidence type="ECO:0000256" key="3">
    <source>
        <dbReference type="ARBA" id="ARBA00018596"/>
    </source>
</evidence>
<dbReference type="InterPro" id="IPR007185">
    <property type="entry name" value="DNA_pol_a/d/e_bsu"/>
</dbReference>
<evidence type="ECO:0000256" key="2">
    <source>
        <dbReference type="ARBA" id="ARBA00007299"/>
    </source>
</evidence>
<dbReference type="InterPro" id="IPR013627">
    <property type="entry name" value="Pol_alpha_B_N"/>
</dbReference>
<evidence type="ECO:0000259" key="9">
    <source>
        <dbReference type="Pfam" id="PF08418"/>
    </source>
</evidence>
<feature type="domain" description="DNA polymerase alpha/delta/epsilon subunit B" evidence="8">
    <location>
        <begin position="324"/>
        <end position="553"/>
    </location>
</feature>
<dbReference type="Pfam" id="PF04042">
    <property type="entry name" value="DNA_pol_E_B"/>
    <property type="match status" value="1"/>
</dbReference>
<feature type="region of interest" description="Disordered" evidence="7">
    <location>
        <begin position="113"/>
        <end position="147"/>
    </location>
</feature>
<gene>
    <name evidence="11" type="ORF">AB1Y20_020147</name>
</gene>
<evidence type="ECO:0000256" key="6">
    <source>
        <dbReference type="PIRNR" id="PIRNR018300"/>
    </source>
</evidence>
<dbReference type="GO" id="GO:0003677">
    <property type="term" value="F:DNA binding"/>
    <property type="evidence" value="ECO:0007669"/>
    <property type="project" value="InterPro"/>
</dbReference>
<evidence type="ECO:0000259" key="8">
    <source>
        <dbReference type="Pfam" id="PF04042"/>
    </source>
</evidence>
<dbReference type="PANTHER" id="PTHR23061">
    <property type="entry name" value="DNA POLYMERASE 2 ALPHA 70 KDA SUBUNIT"/>
    <property type="match status" value="1"/>
</dbReference>
<keyword evidence="5 6" id="KW-0539">Nucleus</keyword>
<comment type="similarity">
    <text evidence="2 6">Belongs to the DNA polymerase alpha subunit B family.</text>
</comment>
<dbReference type="InterPro" id="IPR016722">
    <property type="entry name" value="DNA_pol_alpha_bsu"/>
</dbReference>
<feature type="domain" description="DNA polymerase alpha subunit B OB" evidence="10">
    <location>
        <begin position="216"/>
        <end position="302"/>
    </location>
</feature>
<dbReference type="InterPro" id="IPR054300">
    <property type="entry name" value="OB_DPOA2"/>
</dbReference>
<dbReference type="GO" id="GO:0005658">
    <property type="term" value="C:alpha DNA polymerase:primase complex"/>
    <property type="evidence" value="ECO:0007669"/>
    <property type="project" value="TreeGrafter"/>
</dbReference>
<comment type="function">
    <text evidence="6">Accessory subunit of the DNA polymerase alpha complex (also known as the alpha DNA polymerase-primase complex) which plays an essential role in the initiation of DNA synthesis.</text>
</comment>
<evidence type="ECO:0000256" key="5">
    <source>
        <dbReference type="ARBA" id="ARBA00023242"/>
    </source>
</evidence>
<evidence type="ECO:0000256" key="4">
    <source>
        <dbReference type="ARBA" id="ARBA00022705"/>
    </source>
</evidence>
<dbReference type="Pfam" id="PF22062">
    <property type="entry name" value="OB_DPOA2"/>
    <property type="match status" value="1"/>
</dbReference>
<evidence type="ECO:0000313" key="12">
    <source>
        <dbReference type="Proteomes" id="UP001515480"/>
    </source>
</evidence>
<dbReference type="Proteomes" id="UP001515480">
    <property type="component" value="Unassembled WGS sequence"/>
</dbReference>
<comment type="caution">
    <text evidence="11">The sequence shown here is derived from an EMBL/GenBank/DDBJ whole genome shotgun (WGS) entry which is preliminary data.</text>
</comment>
<feature type="domain" description="DNA polymerase alpha subunit B N-terminal" evidence="9">
    <location>
        <begin position="9"/>
        <end position="64"/>
    </location>
</feature>
<dbReference type="GO" id="GO:0006270">
    <property type="term" value="P:DNA replication initiation"/>
    <property type="evidence" value="ECO:0007669"/>
    <property type="project" value="TreeGrafter"/>
</dbReference>
<name>A0AB34JSR4_PRYPA</name>
<accession>A0AB34JSR4</accession>
<dbReference type="Gene3D" id="3.60.21.60">
    <property type="match status" value="2"/>
</dbReference>
<dbReference type="PIRSF" id="PIRSF018300">
    <property type="entry name" value="DNA_pol_alph_2"/>
    <property type="match status" value="1"/>
</dbReference>
<evidence type="ECO:0000256" key="1">
    <source>
        <dbReference type="ARBA" id="ARBA00004123"/>
    </source>
</evidence>
<dbReference type="AlphaFoldDB" id="A0AB34JSR4"/>
<protein>
    <recommendedName>
        <fullName evidence="3 6">DNA polymerase alpha subunit B</fullName>
    </recommendedName>
</protein>
<proteinExistence type="inferred from homology"/>
<keyword evidence="4 6" id="KW-0235">DNA replication</keyword>
<dbReference type="InterPro" id="IPR043034">
    <property type="entry name" value="DNA_pol_alpha_B_N_sf"/>
</dbReference>
<dbReference type="Pfam" id="PF08418">
    <property type="entry name" value="Pol_alpha_B_N"/>
    <property type="match status" value="1"/>
</dbReference>